<feature type="domain" description="Radical SAM core" evidence="10">
    <location>
        <begin position="1"/>
        <end position="230"/>
    </location>
</feature>
<comment type="caution">
    <text evidence="11">The sequence shown here is derived from an EMBL/GenBank/DDBJ whole genome shotgun (WGS) entry which is preliminary data.</text>
</comment>
<dbReference type="SFLD" id="SFLDF00562">
    <property type="entry name" value="HemN-like__clustered_with_heat"/>
    <property type="match status" value="1"/>
</dbReference>
<organism evidence="11 12">
    <name type="scientific">Domibacillus aminovorans</name>
    <dbReference type="NCBI Taxonomy" id="29332"/>
    <lineage>
        <taxon>Bacteria</taxon>
        <taxon>Bacillati</taxon>
        <taxon>Bacillota</taxon>
        <taxon>Bacilli</taxon>
        <taxon>Bacillales</taxon>
        <taxon>Bacillaceae</taxon>
        <taxon>Domibacillus</taxon>
    </lineage>
</organism>
<dbReference type="InterPro" id="IPR010723">
    <property type="entry name" value="HemN_C"/>
</dbReference>
<evidence type="ECO:0000313" key="11">
    <source>
        <dbReference type="EMBL" id="OAH56067.1"/>
    </source>
</evidence>
<dbReference type="SFLD" id="SFLDG01065">
    <property type="entry name" value="anaerobic_coproporphyrinogen-I"/>
    <property type="match status" value="1"/>
</dbReference>
<comment type="subcellular location">
    <subcellularLocation>
        <location evidence="9">Cytoplasm</location>
    </subcellularLocation>
</comment>
<proteinExistence type="inferred from homology"/>
<dbReference type="CDD" id="cd01335">
    <property type="entry name" value="Radical_SAM"/>
    <property type="match status" value="1"/>
</dbReference>
<evidence type="ECO:0000259" key="10">
    <source>
        <dbReference type="PROSITE" id="PS51918"/>
    </source>
</evidence>
<evidence type="ECO:0000256" key="5">
    <source>
        <dbReference type="ARBA" id="ARBA00022723"/>
    </source>
</evidence>
<evidence type="ECO:0000256" key="4">
    <source>
        <dbReference type="ARBA" id="ARBA00022691"/>
    </source>
</evidence>
<dbReference type="InterPro" id="IPR034505">
    <property type="entry name" value="Coproporphyrinogen-III_oxidase"/>
</dbReference>
<dbReference type="NCBIfam" id="TIGR00539">
    <property type="entry name" value="hemN_rel"/>
    <property type="match status" value="1"/>
</dbReference>
<evidence type="ECO:0000256" key="1">
    <source>
        <dbReference type="ARBA" id="ARBA00006100"/>
    </source>
</evidence>
<keyword evidence="5 9" id="KW-0479">Metal-binding</keyword>
<dbReference type="SFLD" id="SFLDS00029">
    <property type="entry name" value="Radical_SAM"/>
    <property type="match status" value="1"/>
</dbReference>
<dbReference type="InterPro" id="IPR007197">
    <property type="entry name" value="rSAM"/>
</dbReference>
<comment type="similarity">
    <text evidence="1">Belongs to the anaerobic coproporphyrinogen-III oxidase family. HemW subfamily.</text>
</comment>
<dbReference type="GO" id="GO:0006779">
    <property type="term" value="P:porphyrin-containing compound biosynthetic process"/>
    <property type="evidence" value="ECO:0007669"/>
    <property type="project" value="InterPro"/>
</dbReference>
<accession>A0A177KSE4</accession>
<dbReference type="SUPFAM" id="SSF102114">
    <property type="entry name" value="Radical SAM enzymes"/>
    <property type="match status" value="1"/>
</dbReference>
<dbReference type="InterPro" id="IPR006638">
    <property type="entry name" value="Elp3/MiaA/NifB-like_rSAM"/>
</dbReference>
<keyword evidence="8 9" id="KW-0143">Chaperone</keyword>
<dbReference type="Pfam" id="PF04055">
    <property type="entry name" value="Radical_SAM"/>
    <property type="match status" value="1"/>
</dbReference>
<dbReference type="InterPro" id="IPR004559">
    <property type="entry name" value="HemW-like"/>
</dbReference>
<keyword evidence="6 9" id="KW-0408">Iron</keyword>
<dbReference type="PROSITE" id="PS51918">
    <property type="entry name" value="RADICAL_SAM"/>
    <property type="match status" value="1"/>
</dbReference>
<comment type="function">
    <text evidence="9">Probably acts as a heme chaperone, transferring heme to an unknown acceptor. Binds one molecule of heme per monomer, possibly covalently. Binds 1 [4Fe-4S] cluster. The cluster is coordinated with 3 cysteines and an exchangeable S-adenosyl-L-methionine.</text>
</comment>
<evidence type="ECO:0000256" key="7">
    <source>
        <dbReference type="ARBA" id="ARBA00023014"/>
    </source>
</evidence>
<dbReference type="SFLD" id="SFLDF00288">
    <property type="entry name" value="HemN-like__clustered_with_nucl"/>
    <property type="match status" value="1"/>
</dbReference>
<sequence length="378" mass="42662">MINAAYIHIPFCHHICHYCDFNKVFMKNQPVEQYLQNLDKEMSMGENKSGYKSIFVGGGTPTSLDETQLQYFVESIAQQLPLASGGEYTFEANPGDLTPAKMGILKRGGVNRLSIGVQSFNDAHLKRIGRTHTKKDVLQTVRNAEKAGFDNLSIDLIYGLPEQTVEDAIDTTRQALALGLPHYSAYSLIIEPKTVFYNLMSKGNLPLPKEEAEADMYEAVMQLMSASGLHQYEISNFARPGFESIHNLTYWNNEEYYGFGAGAHGYVKGVRYANYGPLKKYIEPLERGELPRMSSQQTTKREQMEEEMFLGLRKLAGVSIAAFQRKYNQNPLSLFKGAISNMTERNLLEVTDESIRLTHAGKFLGNEVFQSFLIEQEM</sequence>
<protein>
    <recommendedName>
        <fullName evidence="2 9">Heme chaperone HemW</fullName>
    </recommendedName>
</protein>
<dbReference type="Gene3D" id="3.20.20.70">
    <property type="entry name" value="Aldolase class I"/>
    <property type="match status" value="1"/>
</dbReference>
<evidence type="ECO:0000256" key="2">
    <source>
        <dbReference type="ARBA" id="ARBA00017228"/>
    </source>
</evidence>
<reference evidence="11 12" key="1">
    <citation type="submission" date="2016-01" db="EMBL/GenBank/DDBJ databases">
        <title>Investigation of taxonomic status of Bacillus aminovorans.</title>
        <authorList>
            <person name="Verma A."/>
            <person name="Pal Y."/>
            <person name="Krishnamurthi S."/>
        </authorList>
    </citation>
    <scope>NUCLEOTIDE SEQUENCE [LARGE SCALE GENOMIC DNA]</scope>
    <source>
        <strain evidence="11 12">DSM 4337</strain>
    </source>
</reference>
<dbReference type="GO" id="GO:0004109">
    <property type="term" value="F:coproporphyrinogen oxidase activity"/>
    <property type="evidence" value="ECO:0007669"/>
    <property type="project" value="InterPro"/>
</dbReference>
<dbReference type="InterPro" id="IPR013785">
    <property type="entry name" value="Aldolase_TIM"/>
</dbReference>
<dbReference type="InterPro" id="IPR058240">
    <property type="entry name" value="rSAM_sf"/>
</dbReference>
<dbReference type="PANTHER" id="PTHR13932:SF5">
    <property type="entry name" value="RADICAL S-ADENOSYL METHIONINE DOMAIN-CONTAINING PROTEIN 1, MITOCHONDRIAL"/>
    <property type="match status" value="1"/>
</dbReference>
<dbReference type="GO" id="GO:0005737">
    <property type="term" value="C:cytoplasm"/>
    <property type="evidence" value="ECO:0007669"/>
    <property type="project" value="UniProtKB-SubCell"/>
</dbReference>
<dbReference type="PANTHER" id="PTHR13932">
    <property type="entry name" value="COPROPORPHYRINIGEN III OXIDASE"/>
    <property type="match status" value="1"/>
</dbReference>
<dbReference type="GO" id="GO:0051539">
    <property type="term" value="F:4 iron, 4 sulfur cluster binding"/>
    <property type="evidence" value="ECO:0007669"/>
    <property type="project" value="UniProtKB-UniRule"/>
</dbReference>
<evidence type="ECO:0000313" key="12">
    <source>
        <dbReference type="Proteomes" id="UP000077271"/>
    </source>
</evidence>
<dbReference type="EMBL" id="LQWZ01000023">
    <property type="protein sequence ID" value="OAH56067.1"/>
    <property type="molecule type" value="Genomic_DNA"/>
</dbReference>
<gene>
    <name evidence="11" type="ORF">AWH48_05185</name>
</gene>
<dbReference type="SMART" id="SM00729">
    <property type="entry name" value="Elp3"/>
    <property type="match status" value="1"/>
</dbReference>
<keyword evidence="4 9" id="KW-0949">S-adenosyl-L-methionine</keyword>
<evidence type="ECO:0000256" key="8">
    <source>
        <dbReference type="ARBA" id="ARBA00023186"/>
    </source>
</evidence>
<dbReference type="Proteomes" id="UP000077271">
    <property type="component" value="Unassembled WGS sequence"/>
</dbReference>
<keyword evidence="7 9" id="KW-0411">Iron-sulfur</keyword>
<dbReference type="AlphaFoldDB" id="A0A177KSE4"/>
<name>A0A177KSE4_9BACI</name>
<dbReference type="RefSeq" id="WP_018393982.1">
    <property type="nucleotide sequence ID" value="NZ_LQWZ01000023.1"/>
</dbReference>
<evidence type="ECO:0000256" key="6">
    <source>
        <dbReference type="ARBA" id="ARBA00023004"/>
    </source>
</evidence>
<keyword evidence="9" id="KW-0963">Cytoplasm</keyword>
<dbReference type="OrthoDB" id="9808022at2"/>
<dbReference type="GO" id="GO:0046872">
    <property type="term" value="F:metal ion binding"/>
    <property type="evidence" value="ECO:0007669"/>
    <property type="project" value="UniProtKB-UniRule"/>
</dbReference>
<keyword evidence="3 9" id="KW-0349">Heme</keyword>
<evidence type="ECO:0000256" key="3">
    <source>
        <dbReference type="ARBA" id="ARBA00022617"/>
    </source>
</evidence>
<evidence type="ECO:0000256" key="9">
    <source>
        <dbReference type="RuleBase" id="RU364116"/>
    </source>
</evidence>
<dbReference type="SFLD" id="SFLDG01082">
    <property type="entry name" value="B12-binding_domain_containing"/>
    <property type="match status" value="1"/>
</dbReference>
<dbReference type="Pfam" id="PF06969">
    <property type="entry name" value="HemN_C"/>
    <property type="match status" value="1"/>
</dbReference>
<keyword evidence="9" id="KW-0004">4Fe-4S</keyword>